<dbReference type="eggNOG" id="COG1473">
    <property type="taxonomic scope" value="Bacteria"/>
</dbReference>
<dbReference type="PIRSF" id="PIRSF005962">
    <property type="entry name" value="Pept_M20D_amidohydro"/>
    <property type="match status" value="1"/>
</dbReference>
<evidence type="ECO:0000256" key="1">
    <source>
        <dbReference type="ARBA" id="ARBA00006153"/>
    </source>
</evidence>
<evidence type="ECO:0000313" key="5">
    <source>
        <dbReference type="EMBL" id="BAD40133.1"/>
    </source>
</evidence>
<dbReference type="HOGENOM" id="CLU_023257_0_1_9"/>
<feature type="binding site" evidence="3">
    <location>
        <position position="362"/>
    </location>
    <ligand>
        <name>Mn(2+)</name>
        <dbReference type="ChEBI" id="CHEBI:29035"/>
        <label>2</label>
    </ligand>
</feature>
<dbReference type="PANTHER" id="PTHR11014:SF63">
    <property type="entry name" value="METALLOPEPTIDASE, PUTATIVE (AFU_ORTHOLOGUE AFUA_6G09600)-RELATED"/>
    <property type="match status" value="1"/>
</dbReference>
<accession>Q67QB0</accession>
<keyword evidence="6" id="KW-1185">Reference proteome</keyword>
<dbReference type="FunFam" id="3.30.70.360:FF:000014">
    <property type="entry name" value="N-acyl-L-amino acid amidohydrolase"/>
    <property type="match status" value="1"/>
</dbReference>
<dbReference type="SUPFAM" id="SSF55031">
    <property type="entry name" value="Bacterial exopeptidase dimerisation domain"/>
    <property type="match status" value="1"/>
</dbReference>
<organism evidence="5 6">
    <name type="scientific">Symbiobacterium thermophilum (strain DSM 24528 / JCM 14929 / IAM 14863 / T)</name>
    <dbReference type="NCBI Taxonomy" id="292459"/>
    <lineage>
        <taxon>Bacteria</taxon>
        <taxon>Bacillati</taxon>
        <taxon>Bacillota</taxon>
        <taxon>Clostridia</taxon>
        <taxon>Eubacteriales</taxon>
        <taxon>Symbiobacteriaceae</taxon>
        <taxon>Symbiobacterium</taxon>
    </lineage>
</organism>
<feature type="domain" description="Peptidase M20 dimerisation" evidence="4">
    <location>
        <begin position="187"/>
        <end position="278"/>
    </location>
</feature>
<keyword evidence="3" id="KW-0479">Metal-binding</keyword>
<feature type="binding site" evidence="3">
    <location>
        <position position="136"/>
    </location>
    <ligand>
        <name>Mn(2+)</name>
        <dbReference type="ChEBI" id="CHEBI:29035"/>
        <label>2</label>
    </ligand>
</feature>
<reference evidence="5 6" key="1">
    <citation type="journal article" date="2004" name="Nucleic Acids Res.">
        <title>Genome sequence of Symbiobacterium thermophilum, an uncultivable bacterium that depends on microbial commensalism.</title>
        <authorList>
            <person name="Ueda K."/>
            <person name="Yamashita A."/>
            <person name="Ishikawa J."/>
            <person name="Shimada M."/>
            <person name="Watsuji T."/>
            <person name="Morimura K."/>
            <person name="Ikeda H."/>
            <person name="Hattori M."/>
            <person name="Beppu T."/>
        </authorList>
    </citation>
    <scope>NUCLEOTIDE SEQUENCE [LARGE SCALE GENOMIC DNA]</scope>
    <source>
        <strain evidence="6">T / IAM 14863</strain>
    </source>
</reference>
<proteinExistence type="inferred from homology"/>
<protein>
    <submittedName>
        <fullName evidence="5">N-acyl-L-amino acid amidohydrolase</fullName>
    </submittedName>
</protein>
<name>Q67QB0_SYMTH</name>
<evidence type="ECO:0000259" key="4">
    <source>
        <dbReference type="Pfam" id="PF07687"/>
    </source>
</evidence>
<evidence type="ECO:0000256" key="3">
    <source>
        <dbReference type="PIRSR" id="PIRSR005962-1"/>
    </source>
</evidence>
<dbReference type="Gene3D" id="3.30.70.360">
    <property type="match status" value="1"/>
</dbReference>
<keyword evidence="3" id="KW-0464">Manganese</keyword>
<sequence>MWALARSVEEYGIAVRRRLHRNPELSFAEHDTHQYLAEELQGLGCSFRSHLAGGTGLHVVLGGTRPGPVVALRADIDALPIQEETGLPFASERPGVMHACGHDVHTAILLATARALKSVEQDLPGTVVLLFQPGEEKNPGGASLMIRDGVLDQPKVDAIFGLHVDPYLEAGRMAFASGPVMAAPDELRVTVTGRGGHGAWPHQTVDPVVTAAQIITLLQQVVARNVDPFQPAVLTVGMIHGGTAHNIIPDEVEFIGTVRTMDEGLRRRMPERIEAVIRGVCEAAGASYRMEYERGYPVLVNHPEATETGRRAAAAVLGEDRVGRMEPSMGGEDFAYYLERVPGTFARLGARSPGDAAPHGLHTSRLMIDESCIAVGVAYYIQVVQQFLMGER</sequence>
<evidence type="ECO:0000313" key="6">
    <source>
        <dbReference type="Proteomes" id="UP000000417"/>
    </source>
</evidence>
<dbReference type="Pfam" id="PF01546">
    <property type="entry name" value="Peptidase_M20"/>
    <property type="match status" value="1"/>
</dbReference>
<dbReference type="InterPro" id="IPR036264">
    <property type="entry name" value="Bact_exopeptidase_dim_dom"/>
</dbReference>
<feature type="binding site" evidence="3">
    <location>
        <position position="100"/>
    </location>
    <ligand>
        <name>Mn(2+)</name>
        <dbReference type="ChEBI" id="CHEBI:29035"/>
        <label>2</label>
    </ligand>
</feature>
<comment type="similarity">
    <text evidence="1">Belongs to the peptidase M20 family.</text>
</comment>
<dbReference type="InterPro" id="IPR002933">
    <property type="entry name" value="Peptidase_M20"/>
</dbReference>
<dbReference type="KEGG" id="sth:STH1148"/>
<evidence type="ECO:0000256" key="2">
    <source>
        <dbReference type="ARBA" id="ARBA00022801"/>
    </source>
</evidence>
<dbReference type="Proteomes" id="UP000000417">
    <property type="component" value="Chromosome"/>
</dbReference>
<dbReference type="InterPro" id="IPR011650">
    <property type="entry name" value="Peptidase_M20_dimer"/>
</dbReference>
<dbReference type="NCBIfam" id="TIGR01891">
    <property type="entry name" value="amidohydrolases"/>
    <property type="match status" value="1"/>
</dbReference>
<dbReference type="STRING" id="292459.STH1148"/>
<dbReference type="Pfam" id="PF07687">
    <property type="entry name" value="M20_dimer"/>
    <property type="match status" value="1"/>
</dbReference>
<dbReference type="AlphaFoldDB" id="Q67QB0"/>
<feature type="binding site" evidence="3">
    <location>
        <position position="102"/>
    </location>
    <ligand>
        <name>Mn(2+)</name>
        <dbReference type="ChEBI" id="CHEBI:29035"/>
        <label>2</label>
    </ligand>
</feature>
<feature type="binding site" evidence="3">
    <location>
        <position position="163"/>
    </location>
    <ligand>
        <name>Mn(2+)</name>
        <dbReference type="ChEBI" id="CHEBI:29035"/>
        <label>2</label>
    </ligand>
</feature>
<dbReference type="PANTHER" id="PTHR11014">
    <property type="entry name" value="PEPTIDASE M20 FAMILY MEMBER"/>
    <property type="match status" value="1"/>
</dbReference>
<dbReference type="InterPro" id="IPR017439">
    <property type="entry name" value="Amidohydrolase"/>
</dbReference>
<dbReference type="CDD" id="cd03886">
    <property type="entry name" value="M20_Acy1"/>
    <property type="match status" value="1"/>
</dbReference>
<comment type="cofactor">
    <cofactor evidence="3">
        <name>Mn(2+)</name>
        <dbReference type="ChEBI" id="CHEBI:29035"/>
    </cofactor>
    <text evidence="3">The Mn(2+) ion enhances activity.</text>
</comment>
<dbReference type="SUPFAM" id="SSF53187">
    <property type="entry name" value="Zn-dependent exopeptidases"/>
    <property type="match status" value="1"/>
</dbReference>
<dbReference type="GO" id="GO:0046872">
    <property type="term" value="F:metal ion binding"/>
    <property type="evidence" value="ECO:0007669"/>
    <property type="project" value="UniProtKB-KW"/>
</dbReference>
<dbReference type="Gene3D" id="3.40.630.10">
    <property type="entry name" value="Zn peptidases"/>
    <property type="match status" value="1"/>
</dbReference>
<dbReference type="EMBL" id="AP006840">
    <property type="protein sequence ID" value="BAD40133.1"/>
    <property type="molecule type" value="Genomic_DNA"/>
</dbReference>
<keyword evidence="2 5" id="KW-0378">Hydrolase</keyword>
<dbReference type="GO" id="GO:0016787">
    <property type="term" value="F:hydrolase activity"/>
    <property type="evidence" value="ECO:0007669"/>
    <property type="project" value="UniProtKB-KW"/>
</dbReference>
<gene>
    <name evidence="5" type="ordered locus">STH1148</name>
</gene>